<sequence>MPATNSRTPWPFPTADAHPSPAPAAGTGTGTDSTACGLQVQAVEEDTLDSAVEETFPASDPVSVVSTKSVSADEGAADDPKAKR</sequence>
<dbReference type="RefSeq" id="WP_011796762.1">
    <property type="nucleotide sequence ID" value="NZ_CP029373.1"/>
</dbReference>
<dbReference type="Proteomes" id="UP001242732">
    <property type="component" value="Chromosome"/>
</dbReference>
<accession>A0ABY9ATE4</accession>
<dbReference type="GeneID" id="79791389"/>
<organism evidence="2 3">
    <name type="scientific">Paracidovorax citrulli</name>
    <name type="common">Acidovorax citrulli</name>
    <dbReference type="NCBI Taxonomy" id="80869"/>
    <lineage>
        <taxon>Bacteria</taxon>
        <taxon>Pseudomonadati</taxon>
        <taxon>Pseudomonadota</taxon>
        <taxon>Betaproteobacteria</taxon>
        <taxon>Burkholderiales</taxon>
        <taxon>Comamonadaceae</taxon>
        <taxon>Paracidovorax</taxon>
    </lineage>
</organism>
<gene>
    <name evidence="2" type="ORF">QRO08_05715</name>
</gene>
<feature type="region of interest" description="Disordered" evidence="1">
    <location>
        <begin position="54"/>
        <end position="84"/>
    </location>
</feature>
<proteinExistence type="predicted"/>
<evidence type="ECO:0000313" key="3">
    <source>
        <dbReference type="Proteomes" id="UP001242732"/>
    </source>
</evidence>
<keyword evidence="3" id="KW-1185">Reference proteome</keyword>
<reference evidence="2 3" key="1">
    <citation type="submission" date="2023-06" db="EMBL/GenBank/DDBJ databases">
        <authorList>
            <person name="Ham H."/>
            <person name="Park D.S."/>
        </authorList>
    </citation>
    <scope>NUCLEOTIDE SEQUENCE [LARGE SCALE GENOMIC DNA]</scope>
    <source>
        <strain evidence="2 3">KACC 17005</strain>
    </source>
</reference>
<feature type="region of interest" description="Disordered" evidence="1">
    <location>
        <begin position="1"/>
        <end position="35"/>
    </location>
</feature>
<name>A0ABY9ATE4_PARCI</name>
<evidence type="ECO:0000256" key="1">
    <source>
        <dbReference type="SAM" id="MobiDB-lite"/>
    </source>
</evidence>
<protein>
    <submittedName>
        <fullName evidence="2">Uncharacterized protein</fullName>
    </submittedName>
</protein>
<evidence type="ECO:0000313" key="2">
    <source>
        <dbReference type="EMBL" id="WIY50072.1"/>
    </source>
</evidence>
<dbReference type="EMBL" id="CP127363">
    <property type="protein sequence ID" value="WIY50072.1"/>
    <property type="molecule type" value="Genomic_DNA"/>
</dbReference>